<dbReference type="GO" id="GO:0003824">
    <property type="term" value="F:catalytic activity"/>
    <property type="evidence" value="ECO:0007669"/>
    <property type="project" value="InterPro"/>
</dbReference>
<dbReference type="PROSITE" id="PS51340">
    <property type="entry name" value="MOSC"/>
    <property type="match status" value="1"/>
</dbReference>
<gene>
    <name evidence="2" type="ORF">EV383_5757</name>
</gene>
<organism evidence="2 3">
    <name type="scientific">Pseudonocardia sediminis</name>
    <dbReference type="NCBI Taxonomy" id="1397368"/>
    <lineage>
        <taxon>Bacteria</taxon>
        <taxon>Bacillati</taxon>
        <taxon>Actinomycetota</taxon>
        <taxon>Actinomycetes</taxon>
        <taxon>Pseudonocardiales</taxon>
        <taxon>Pseudonocardiaceae</taxon>
        <taxon>Pseudonocardia</taxon>
    </lineage>
</organism>
<dbReference type="Proteomes" id="UP000291591">
    <property type="component" value="Unassembled WGS sequence"/>
</dbReference>
<dbReference type="InterPro" id="IPR005302">
    <property type="entry name" value="MoCF_Sase_C"/>
</dbReference>
<dbReference type="PANTHER" id="PTHR14237">
    <property type="entry name" value="MOLYBDOPTERIN COFACTOR SULFURASE MOSC"/>
    <property type="match status" value="1"/>
</dbReference>
<comment type="caution">
    <text evidence="2">The sequence shown here is derived from an EMBL/GenBank/DDBJ whole genome shotgun (WGS) entry which is preliminary data.</text>
</comment>
<dbReference type="EMBL" id="SHKL01000001">
    <property type="protein sequence ID" value="RZT88808.1"/>
    <property type="molecule type" value="Genomic_DNA"/>
</dbReference>
<dbReference type="InterPro" id="IPR005303">
    <property type="entry name" value="MOCOS_middle"/>
</dbReference>
<dbReference type="InterPro" id="IPR011037">
    <property type="entry name" value="Pyrv_Knase-like_insert_dom_sf"/>
</dbReference>
<protein>
    <recommendedName>
        <fullName evidence="1">MOSC domain-containing protein</fullName>
    </recommendedName>
</protein>
<dbReference type="GO" id="GO:0030170">
    <property type="term" value="F:pyridoxal phosphate binding"/>
    <property type="evidence" value="ECO:0007669"/>
    <property type="project" value="InterPro"/>
</dbReference>
<sequence length="299" mass="32311">MVSTSPSALRDGGRILDAGALTAIHRYPVKSCRGLAVDRARVERAGLDGDRRWMLAHPDGTMATARTQPGLVLAVPEPGPGGLTMTAPGMTPLQVAVPSPDAEPMAVRVHRWDTAGLRAGPVADAWFSALIGADVRLVHLDDPDRRRPDPDFSDAADRVSYADGFPLLLATEESLAQVNEWVADGANAVEGPLPMTRFRPNVVVTGFPSFAEDGWRRIRIGDARFRAVKGCARCVLTTVHPDTAAKGREPMVTLARHRRFDKKVWFGVNLIPDDLGAEIRVGDPIEILDAVDPSDGPRR</sequence>
<evidence type="ECO:0000313" key="3">
    <source>
        <dbReference type="Proteomes" id="UP000291591"/>
    </source>
</evidence>
<dbReference type="AlphaFoldDB" id="A0A4Q7V527"/>
<name>A0A4Q7V527_PSEST</name>
<dbReference type="GO" id="GO:0030151">
    <property type="term" value="F:molybdenum ion binding"/>
    <property type="evidence" value="ECO:0007669"/>
    <property type="project" value="InterPro"/>
</dbReference>
<dbReference type="SUPFAM" id="SSF50800">
    <property type="entry name" value="PK beta-barrel domain-like"/>
    <property type="match status" value="1"/>
</dbReference>
<proteinExistence type="predicted"/>
<evidence type="ECO:0000259" key="1">
    <source>
        <dbReference type="PROSITE" id="PS51340"/>
    </source>
</evidence>
<accession>A0A4Q7V527</accession>
<dbReference type="SUPFAM" id="SSF141673">
    <property type="entry name" value="MOSC N-terminal domain-like"/>
    <property type="match status" value="1"/>
</dbReference>
<keyword evidence="3" id="KW-1185">Reference proteome</keyword>
<dbReference type="Pfam" id="PF03476">
    <property type="entry name" value="MOSC_N"/>
    <property type="match status" value="1"/>
</dbReference>
<reference evidence="2 3" key="1">
    <citation type="submission" date="2019-02" db="EMBL/GenBank/DDBJ databases">
        <title>Sequencing the genomes of 1000 actinobacteria strains.</title>
        <authorList>
            <person name="Klenk H.-P."/>
        </authorList>
    </citation>
    <scope>NUCLEOTIDE SEQUENCE [LARGE SCALE GENOMIC DNA]</scope>
    <source>
        <strain evidence="2 3">DSM 45779</strain>
    </source>
</reference>
<dbReference type="PANTHER" id="PTHR14237:SF19">
    <property type="entry name" value="MITOCHONDRIAL AMIDOXIME REDUCING COMPONENT 1"/>
    <property type="match status" value="1"/>
</dbReference>
<dbReference type="Pfam" id="PF03473">
    <property type="entry name" value="MOSC"/>
    <property type="match status" value="1"/>
</dbReference>
<feature type="domain" description="MOSC" evidence="1">
    <location>
        <begin position="135"/>
        <end position="288"/>
    </location>
</feature>
<evidence type="ECO:0000313" key="2">
    <source>
        <dbReference type="EMBL" id="RZT88808.1"/>
    </source>
</evidence>
<dbReference type="OrthoDB" id="9793178at2"/>